<comment type="caution">
    <text evidence="2">The sequence shown here is derived from an EMBL/GenBank/DDBJ whole genome shotgun (WGS) entry which is preliminary data.</text>
</comment>
<sequence>MKREGRQHGMVRTSMVLPPPWNSRPKFKVVNNLTSPPTAGLYTKVPTKPTNHSKFTGKCRTPRCVECHTRPACKSREKSKGTQKLKSCDVALDHRLITRKGADKRVGSINVGGSAMGILGHLTDKNWDEVNGEMEDDVDGVGADSSSVR</sequence>
<gene>
    <name evidence="2" type="ORF">CKAN_02634900</name>
</gene>
<reference evidence="2 3" key="1">
    <citation type="journal article" date="2019" name="Nat. Plants">
        <title>Stout camphor tree genome fills gaps in understanding of flowering plant genome evolution.</title>
        <authorList>
            <person name="Chaw S.M."/>
            <person name="Liu Y.C."/>
            <person name="Wu Y.W."/>
            <person name="Wang H.Y."/>
            <person name="Lin C.I."/>
            <person name="Wu C.S."/>
            <person name="Ke H.M."/>
            <person name="Chang L.Y."/>
            <person name="Hsu C.Y."/>
            <person name="Yang H.T."/>
            <person name="Sudianto E."/>
            <person name="Hsu M.H."/>
            <person name="Wu K.P."/>
            <person name="Wang L.N."/>
            <person name="Leebens-Mack J.H."/>
            <person name="Tsai I.J."/>
        </authorList>
    </citation>
    <scope>NUCLEOTIDE SEQUENCE [LARGE SCALE GENOMIC DNA]</scope>
    <source>
        <strain evidence="3">cv. Chaw 1501</strain>
        <tissue evidence="2">Young leaves</tissue>
    </source>
</reference>
<feature type="region of interest" description="Disordered" evidence="1">
    <location>
        <begin position="130"/>
        <end position="149"/>
    </location>
</feature>
<dbReference type="PANTHER" id="PTHR34278">
    <property type="entry name" value="PROTEIN THI031, PUTATIVE-RELATED"/>
    <property type="match status" value="1"/>
</dbReference>
<feature type="compositionally biased region" description="Acidic residues" evidence="1">
    <location>
        <begin position="130"/>
        <end position="139"/>
    </location>
</feature>
<name>A0A3S3N6S9_9MAGN</name>
<proteinExistence type="predicted"/>
<dbReference type="OrthoDB" id="663108at2759"/>
<dbReference type="EMBL" id="QPKB01000012">
    <property type="protein sequence ID" value="RWR96944.1"/>
    <property type="molecule type" value="Genomic_DNA"/>
</dbReference>
<accession>A0A3S3N6S9</accession>
<organism evidence="2 3">
    <name type="scientific">Cinnamomum micranthum f. kanehirae</name>
    <dbReference type="NCBI Taxonomy" id="337451"/>
    <lineage>
        <taxon>Eukaryota</taxon>
        <taxon>Viridiplantae</taxon>
        <taxon>Streptophyta</taxon>
        <taxon>Embryophyta</taxon>
        <taxon>Tracheophyta</taxon>
        <taxon>Spermatophyta</taxon>
        <taxon>Magnoliopsida</taxon>
        <taxon>Magnoliidae</taxon>
        <taxon>Laurales</taxon>
        <taxon>Lauraceae</taxon>
        <taxon>Cinnamomum</taxon>
    </lineage>
</organism>
<protein>
    <submittedName>
        <fullName evidence="2">B3 DNA binding domain-containing protein</fullName>
    </submittedName>
</protein>
<evidence type="ECO:0000256" key="1">
    <source>
        <dbReference type="SAM" id="MobiDB-lite"/>
    </source>
</evidence>
<feature type="compositionally biased region" description="Low complexity" evidence="1">
    <location>
        <begin position="140"/>
        <end position="149"/>
    </location>
</feature>
<dbReference type="PANTHER" id="PTHR34278:SF1">
    <property type="entry name" value="PROTEIN THI031, PUTATIVE-RELATED"/>
    <property type="match status" value="1"/>
</dbReference>
<dbReference type="AlphaFoldDB" id="A0A3S3N6S9"/>
<keyword evidence="3" id="KW-1185">Reference proteome</keyword>
<dbReference type="Proteomes" id="UP000283530">
    <property type="component" value="Unassembled WGS sequence"/>
</dbReference>
<evidence type="ECO:0000313" key="2">
    <source>
        <dbReference type="EMBL" id="RWR96944.1"/>
    </source>
</evidence>
<evidence type="ECO:0000313" key="3">
    <source>
        <dbReference type="Proteomes" id="UP000283530"/>
    </source>
</evidence>